<reference evidence="5" key="1">
    <citation type="submission" date="2018-05" db="EMBL/GenBank/DDBJ databases">
        <authorList>
            <person name="Lanie J.A."/>
            <person name="Ng W.-L."/>
            <person name="Kazmierczak K.M."/>
            <person name="Andrzejewski T.M."/>
            <person name="Davidsen T.M."/>
            <person name="Wayne K.J."/>
            <person name="Tettelin H."/>
            <person name="Glass J.I."/>
            <person name="Rusch D."/>
            <person name="Podicherti R."/>
            <person name="Tsui H.-C.T."/>
            <person name="Winkler M.E."/>
        </authorList>
    </citation>
    <scope>NUCLEOTIDE SEQUENCE</scope>
</reference>
<accession>A0A381U0A3</accession>
<comment type="cofactor">
    <cofactor evidence="1">
        <name>pyridoxal 5'-phosphate</name>
        <dbReference type="ChEBI" id="CHEBI:597326"/>
    </cofactor>
</comment>
<dbReference type="GO" id="GO:0005777">
    <property type="term" value="C:peroxisome"/>
    <property type="evidence" value="ECO:0007669"/>
    <property type="project" value="TreeGrafter"/>
</dbReference>
<keyword evidence="3" id="KW-0663">Pyridoxal phosphate</keyword>
<dbReference type="EMBL" id="UINC01005403">
    <property type="protein sequence ID" value="SVA21108.1"/>
    <property type="molecule type" value="Genomic_DNA"/>
</dbReference>
<organism evidence="5">
    <name type="scientific">marine metagenome</name>
    <dbReference type="NCBI Taxonomy" id="408172"/>
    <lineage>
        <taxon>unclassified sequences</taxon>
        <taxon>metagenomes</taxon>
        <taxon>ecological metagenomes</taxon>
    </lineage>
</organism>
<dbReference type="PIRSF" id="PIRSF000524">
    <property type="entry name" value="SPT"/>
    <property type="match status" value="1"/>
</dbReference>
<dbReference type="GO" id="GO:0004760">
    <property type="term" value="F:L-serine-pyruvate transaminase activity"/>
    <property type="evidence" value="ECO:0007669"/>
    <property type="project" value="TreeGrafter"/>
</dbReference>
<dbReference type="SUPFAM" id="SSF53383">
    <property type="entry name" value="PLP-dependent transferases"/>
    <property type="match status" value="1"/>
</dbReference>
<dbReference type="Gene3D" id="3.40.640.10">
    <property type="entry name" value="Type I PLP-dependent aspartate aminotransferase-like (Major domain)"/>
    <property type="match status" value="1"/>
</dbReference>
<name>A0A381U0A3_9ZZZZ</name>
<evidence type="ECO:0000256" key="3">
    <source>
        <dbReference type="ARBA" id="ARBA00022898"/>
    </source>
</evidence>
<evidence type="ECO:0000256" key="1">
    <source>
        <dbReference type="ARBA" id="ARBA00001933"/>
    </source>
</evidence>
<dbReference type="FunFam" id="3.40.640.10:FF:000054">
    <property type="entry name" value="Serine--glyoxylate aminotransferase"/>
    <property type="match status" value="1"/>
</dbReference>
<dbReference type="InterPro" id="IPR020578">
    <property type="entry name" value="Aminotrans_V_PyrdxlP_BS"/>
</dbReference>
<dbReference type="AlphaFoldDB" id="A0A381U0A3"/>
<proteinExistence type="inferred from homology"/>
<evidence type="ECO:0000256" key="2">
    <source>
        <dbReference type="ARBA" id="ARBA00009236"/>
    </source>
</evidence>
<evidence type="ECO:0000313" key="5">
    <source>
        <dbReference type="EMBL" id="SVA21108.1"/>
    </source>
</evidence>
<sequence>VKYRREHQNLRIPGPVPCPIEVIDAQTRPLIDHRGQDFGHMLKNLVERLKRIFLTDNDVFILTSSGTGALEASLVNTLSPGDKILAVVTGFFGQRYSDMAKALLIDVEELHFEWGRDIDIGILREALATHPDIKAVLVTHNETSTGVTNDLASISRVVKKEFGKLLLVDAVSSLGSVELKTDDWECDVVAAGSQKGLLTPPGLSVISFSESAWRAYEKSSMPKYYNDLGLFRTFMGIGQTAFTPAISLLYALDKSLELILREGLDSFIDMQREQAFMIRSKVRSLGLGLLAEDRCASHSVTAVKVPENVNADDLVDLLLDEYSIVVGRGQGSLKGKLLRVGHIGKVPEQEIQDLVSALSSALTRI</sequence>
<dbReference type="Gene3D" id="3.90.1150.10">
    <property type="entry name" value="Aspartate Aminotransferase, domain 1"/>
    <property type="match status" value="1"/>
</dbReference>
<dbReference type="GO" id="GO:0019265">
    <property type="term" value="P:glycine biosynthetic process, by transamination of glyoxylate"/>
    <property type="evidence" value="ECO:0007669"/>
    <property type="project" value="TreeGrafter"/>
</dbReference>
<feature type="domain" description="Aminotransferase class V" evidence="4">
    <location>
        <begin position="32"/>
        <end position="331"/>
    </location>
</feature>
<dbReference type="InterPro" id="IPR024169">
    <property type="entry name" value="SP_NH2Trfase/AEP_transaminase"/>
</dbReference>
<dbReference type="PANTHER" id="PTHR21152:SF40">
    <property type="entry name" value="ALANINE--GLYOXYLATE AMINOTRANSFERASE"/>
    <property type="match status" value="1"/>
</dbReference>
<dbReference type="PANTHER" id="PTHR21152">
    <property type="entry name" value="AMINOTRANSFERASE CLASS V"/>
    <property type="match status" value="1"/>
</dbReference>
<gene>
    <name evidence="5" type="ORF">METZ01_LOCUS73962</name>
</gene>
<dbReference type="Pfam" id="PF00266">
    <property type="entry name" value="Aminotran_5"/>
    <property type="match status" value="1"/>
</dbReference>
<feature type="non-terminal residue" evidence="5">
    <location>
        <position position="1"/>
    </location>
</feature>
<evidence type="ECO:0000259" key="4">
    <source>
        <dbReference type="Pfam" id="PF00266"/>
    </source>
</evidence>
<dbReference type="InterPro" id="IPR015424">
    <property type="entry name" value="PyrdxlP-dep_Trfase"/>
</dbReference>
<dbReference type="InterPro" id="IPR000192">
    <property type="entry name" value="Aminotrans_V_dom"/>
</dbReference>
<dbReference type="InterPro" id="IPR015421">
    <property type="entry name" value="PyrdxlP-dep_Trfase_major"/>
</dbReference>
<dbReference type="InterPro" id="IPR015422">
    <property type="entry name" value="PyrdxlP-dep_Trfase_small"/>
</dbReference>
<comment type="similarity">
    <text evidence="2">Belongs to the class-V pyridoxal-phosphate-dependent aminotransferase family.</text>
</comment>
<dbReference type="GO" id="GO:0008453">
    <property type="term" value="F:alanine-glyoxylate transaminase activity"/>
    <property type="evidence" value="ECO:0007669"/>
    <property type="project" value="TreeGrafter"/>
</dbReference>
<dbReference type="PROSITE" id="PS00595">
    <property type="entry name" value="AA_TRANSFER_CLASS_5"/>
    <property type="match status" value="1"/>
</dbReference>
<protein>
    <recommendedName>
        <fullName evidence="4">Aminotransferase class V domain-containing protein</fullName>
    </recommendedName>
</protein>